<evidence type="ECO:0000313" key="1">
    <source>
        <dbReference type="EMBL" id="CAG8951592.1"/>
    </source>
</evidence>
<proteinExistence type="predicted"/>
<protein>
    <submittedName>
        <fullName evidence="1">Uncharacterized protein</fullName>
    </submittedName>
</protein>
<dbReference type="EMBL" id="CAJVRL010000043">
    <property type="protein sequence ID" value="CAG8951592.1"/>
    <property type="molecule type" value="Genomic_DNA"/>
</dbReference>
<organism evidence="1 2">
    <name type="scientific">Hymenoscyphus fraxineus</name>
    <dbReference type="NCBI Taxonomy" id="746836"/>
    <lineage>
        <taxon>Eukaryota</taxon>
        <taxon>Fungi</taxon>
        <taxon>Dikarya</taxon>
        <taxon>Ascomycota</taxon>
        <taxon>Pezizomycotina</taxon>
        <taxon>Leotiomycetes</taxon>
        <taxon>Helotiales</taxon>
        <taxon>Helotiaceae</taxon>
        <taxon>Hymenoscyphus</taxon>
    </lineage>
</organism>
<dbReference type="AlphaFoldDB" id="A0A9N9PRL3"/>
<reference evidence="1" key="1">
    <citation type="submission" date="2021-07" db="EMBL/GenBank/DDBJ databases">
        <authorList>
            <person name="Durling M."/>
        </authorList>
    </citation>
    <scope>NUCLEOTIDE SEQUENCE</scope>
</reference>
<name>A0A9N9PRL3_9HELO</name>
<accession>A0A9N9PRL3</accession>
<sequence>MALAGCTCHLTPPVNLGFRSLTELRKTTDTQAQASPPFSVSGTLSVHVFCFLYASFPLAQRDPMHLCKFRIRILTDFVSSFASAPAPASDSFCTPRHVLGSELRHFFILATTSLRFVIDLGKYLASEPVQFCEIKVGTAVTTVVHGIQELEKSGFQMTAVADLLNTVKHCGLLYFRTTLILFSEWAVEELSNGTDCGLVLVLAGVLLFHHIHLAPNFAKLNGAKGGDPHVTWRRSIAPPATATATAPAILTAPLPYPTIRSSSAS</sequence>
<keyword evidence="2" id="KW-1185">Reference proteome</keyword>
<evidence type="ECO:0000313" key="2">
    <source>
        <dbReference type="Proteomes" id="UP000696280"/>
    </source>
</evidence>
<gene>
    <name evidence="1" type="ORF">HYFRA_00007508</name>
</gene>
<comment type="caution">
    <text evidence="1">The sequence shown here is derived from an EMBL/GenBank/DDBJ whole genome shotgun (WGS) entry which is preliminary data.</text>
</comment>
<dbReference type="Proteomes" id="UP000696280">
    <property type="component" value="Unassembled WGS sequence"/>
</dbReference>